<evidence type="ECO:0000313" key="11">
    <source>
        <dbReference type="EMBL" id="TCL05059.1"/>
    </source>
</evidence>
<dbReference type="InterPro" id="IPR047347">
    <property type="entry name" value="YvaQ-like_sensor"/>
</dbReference>
<feature type="domain" description="HAMP" evidence="10">
    <location>
        <begin position="212"/>
        <end position="264"/>
    </location>
</feature>
<dbReference type="SMART" id="SM00283">
    <property type="entry name" value="MA"/>
    <property type="match status" value="1"/>
</dbReference>
<feature type="domain" description="Methyl-accepting transducer" evidence="9">
    <location>
        <begin position="269"/>
        <end position="498"/>
    </location>
</feature>
<sequence>MRLANIKIGRRLTIGFTLLLILILLSGVISIFNLAKFNKNIIRIVSVDYPVTVSANNIVDEFNQIIATQQYILLAADSTGVNHQINHIIDIRKQIGEEYDSMASALTDPPSMQILKDLITVRQDFIASNKRFEAAMLSGDKTTATREFMETSLPLIAEYRSGIKKFIALQDSKMLNSQFRVSEDFKLIRLVLIILILGSLAMGILIAWRITLSITHPLQRAVNVARKVAEGDLTGSATITAKDETGLLLRALEDMNINLHRIVQRVRDGAEAIAAATAQIASGNQDLSSRTEEQAASIEETAASLEQLTSTIKNTAANTAEATDVSARASGIVKHNGELMGHVTDKMRSIRKSSESMSEIIGVIDSIAFQTNILALNAAVEAARAGENGRGFAVVASEVRALAQRSATAAKEIKNLIDESVNQIHDGMKLVEEAGTSMADMVANVNNVTDIIKEISQASNEQSDGIHQINVAVGQIDSSTQQNAALVEEAASAAVSLQAQAASLTQIVSTFKLTSASLADALSHHEAIEDKPSADQDPQPAKEGQPGKGESWASF</sequence>
<dbReference type="InterPro" id="IPR004090">
    <property type="entry name" value="Chemotax_Me-accpt_rcpt"/>
</dbReference>
<dbReference type="FunFam" id="1.10.287.950:FF:000001">
    <property type="entry name" value="Methyl-accepting chemotaxis sensory transducer"/>
    <property type="match status" value="1"/>
</dbReference>
<dbReference type="InterPro" id="IPR051310">
    <property type="entry name" value="MCP_chemotaxis"/>
</dbReference>
<accession>A0A4R1NDZ4</accession>
<keyword evidence="8" id="KW-1133">Transmembrane helix</keyword>
<comment type="subcellular location">
    <subcellularLocation>
        <location evidence="1">Membrane</location>
    </subcellularLocation>
</comment>
<evidence type="ECO:0000256" key="3">
    <source>
        <dbReference type="ARBA" id="ARBA00023224"/>
    </source>
</evidence>
<comment type="caution">
    <text evidence="11">The sequence shown here is derived from an EMBL/GenBank/DDBJ whole genome shotgun (WGS) entry which is preliminary data.</text>
</comment>
<evidence type="ECO:0000259" key="9">
    <source>
        <dbReference type="PROSITE" id="PS50111"/>
    </source>
</evidence>
<dbReference type="PRINTS" id="PR00260">
    <property type="entry name" value="CHEMTRNSDUCR"/>
</dbReference>
<dbReference type="PANTHER" id="PTHR43531">
    <property type="entry name" value="PROTEIN ICFG"/>
    <property type="match status" value="1"/>
</dbReference>
<keyword evidence="6" id="KW-0175">Coiled coil</keyword>
<dbReference type="Pfam" id="PF00672">
    <property type="entry name" value="HAMP"/>
    <property type="match status" value="1"/>
</dbReference>
<dbReference type="SMART" id="SM00304">
    <property type="entry name" value="HAMP"/>
    <property type="match status" value="1"/>
</dbReference>
<evidence type="ECO:0000256" key="4">
    <source>
        <dbReference type="ARBA" id="ARBA00029447"/>
    </source>
</evidence>
<proteinExistence type="inferred from homology"/>
<dbReference type="CDD" id="cd11386">
    <property type="entry name" value="MCP_signal"/>
    <property type="match status" value="1"/>
</dbReference>
<keyword evidence="11" id="KW-0675">Receptor</keyword>
<dbReference type="Pfam" id="PF12729">
    <property type="entry name" value="4HB_MCP_1"/>
    <property type="match status" value="1"/>
</dbReference>
<dbReference type="SUPFAM" id="SSF58104">
    <property type="entry name" value="Methyl-accepting chemotaxis protein (MCP) signaling domain"/>
    <property type="match status" value="1"/>
</dbReference>
<keyword evidence="2" id="KW-0145">Chemotaxis</keyword>
<evidence type="ECO:0000256" key="5">
    <source>
        <dbReference type="PROSITE-ProRule" id="PRU00284"/>
    </source>
</evidence>
<dbReference type="PROSITE" id="PS50885">
    <property type="entry name" value="HAMP"/>
    <property type="match status" value="1"/>
</dbReference>
<dbReference type="GO" id="GO:0006935">
    <property type="term" value="P:chemotaxis"/>
    <property type="evidence" value="ECO:0007669"/>
    <property type="project" value="UniProtKB-KW"/>
</dbReference>
<dbReference type="AlphaFoldDB" id="A0A4R1NDZ4"/>
<feature type="transmembrane region" description="Helical" evidence="8">
    <location>
        <begin position="12"/>
        <end position="35"/>
    </location>
</feature>
<reference evidence="11 12" key="1">
    <citation type="submission" date="2019-02" db="EMBL/GenBank/DDBJ databases">
        <title>Investigation of anaerobic lignin degradation for improved lignocellulosic biofuels.</title>
        <authorList>
            <person name="Deangelis K."/>
        </authorList>
    </citation>
    <scope>NUCLEOTIDE SEQUENCE [LARGE SCALE GENOMIC DNA]</scope>
    <source>
        <strain evidence="11 12">159R</strain>
    </source>
</reference>
<protein>
    <submittedName>
        <fullName evidence="11">Methyl-accepting chemotaxis protein/methyl-accepting chemotaxis protein-2 (Aspartate sensor receptor)</fullName>
    </submittedName>
</protein>
<dbReference type="CDD" id="cd19411">
    <property type="entry name" value="MCP2201-like_sensor"/>
    <property type="match status" value="1"/>
</dbReference>
<evidence type="ECO:0000256" key="8">
    <source>
        <dbReference type="SAM" id="Phobius"/>
    </source>
</evidence>
<dbReference type="Pfam" id="PF00015">
    <property type="entry name" value="MCPsignal"/>
    <property type="match status" value="1"/>
</dbReference>
<dbReference type="GO" id="GO:0007165">
    <property type="term" value="P:signal transduction"/>
    <property type="evidence" value="ECO:0007669"/>
    <property type="project" value="UniProtKB-KW"/>
</dbReference>
<keyword evidence="3 5" id="KW-0807">Transducer</keyword>
<evidence type="ECO:0000313" key="12">
    <source>
        <dbReference type="Proteomes" id="UP000294555"/>
    </source>
</evidence>
<dbReference type="PANTHER" id="PTHR43531:SF5">
    <property type="entry name" value="METHYL-ACCEPTING CHEMOTAXIS PROTEIN III"/>
    <property type="match status" value="1"/>
</dbReference>
<evidence type="ECO:0000256" key="6">
    <source>
        <dbReference type="SAM" id="Coils"/>
    </source>
</evidence>
<keyword evidence="8" id="KW-0472">Membrane</keyword>
<keyword evidence="12" id="KW-1185">Reference proteome</keyword>
<dbReference type="OrthoDB" id="8724574at2"/>
<dbReference type="GO" id="GO:0005886">
    <property type="term" value="C:plasma membrane"/>
    <property type="evidence" value="ECO:0007669"/>
    <property type="project" value="TreeGrafter"/>
</dbReference>
<dbReference type="GO" id="GO:0004888">
    <property type="term" value="F:transmembrane signaling receptor activity"/>
    <property type="evidence" value="ECO:0007669"/>
    <property type="project" value="InterPro"/>
</dbReference>
<organism evidence="11 12">
    <name type="scientific">Sodalis ligni</name>
    <dbReference type="NCBI Taxonomy" id="2697027"/>
    <lineage>
        <taxon>Bacteria</taxon>
        <taxon>Pseudomonadati</taxon>
        <taxon>Pseudomonadota</taxon>
        <taxon>Gammaproteobacteria</taxon>
        <taxon>Enterobacterales</taxon>
        <taxon>Bruguierivoracaceae</taxon>
        <taxon>Sodalis</taxon>
    </lineage>
</organism>
<evidence type="ECO:0000256" key="7">
    <source>
        <dbReference type="SAM" id="MobiDB-lite"/>
    </source>
</evidence>
<dbReference type="EMBL" id="SJOI01000001">
    <property type="protein sequence ID" value="TCL05059.1"/>
    <property type="molecule type" value="Genomic_DNA"/>
</dbReference>
<feature type="region of interest" description="Disordered" evidence="7">
    <location>
        <begin position="527"/>
        <end position="555"/>
    </location>
</feature>
<gene>
    <name evidence="11" type="ORF">EZJ58_3215</name>
</gene>
<dbReference type="Proteomes" id="UP000294555">
    <property type="component" value="Unassembled WGS sequence"/>
</dbReference>
<dbReference type="Gene3D" id="1.10.287.950">
    <property type="entry name" value="Methyl-accepting chemotaxis protein"/>
    <property type="match status" value="1"/>
</dbReference>
<dbReference type="PROSITE" id="PS50111">
    <property type="entry name" value="CHEMOTAXIS_TRANSDUC_2"/>
    <property type="match status" value="1"/>
</dbReference>
<dbReference type="RefSeq" id="WP_132923791.1">
    <property type="nucleotide sequence ID" value="NZ_SJOI01000001.1"/>
</dbReference>
<comment type="similarity">
    <text evidence="4">Belongs to the methyl-accepting chemotaxis (MCP) protein family.</text>
</comment>
<feature type="transmembrane region" description="Helical" evidence="8">
    <location>
        <begin position="187"/>
        <end position="208"/>
    </location>
</feature>
<evidence type="ECO:0000259" key="10">
    <source>
        <dbReference type="PROSITE" id="PS50885"/>
    </source>
</evidence>
<dbReference type="InterPro" id="IPR024478">
    <property type="entry name" value="HlyB_4HB_MCP"/>
</dbReference>
<dbReference type="InterPro" id="IPR003660">
    <property type="entry name" value="HAMP_dom"/>
</dbReference>
<dbReference type="CDD" id="cd06225">
    <property type="entry name" value="HAMP"/>
    <property type="match status" value="1"/>
</dbReference>
<evidence type="ECO:0000256" key="1">
    <source>
        <dbReference type="ARBA" id="ARBA00004370"/>
    </source>
</evidence>
<feature type="coiled-coil region" evidence="6">
    <location>
        <begin position="288"/>
        <end position="318"/>
    </location>
</feature>
<keyword evidence="8" id="KW-0812">Transmembrane</keyword>
<name>A0A4R1NDZ4_9GAMM</name>
<evidence type="ECO:0000256" key="2">
    <source>
        <dbReference type="ARBA" id="ARBA00022500"/>
    </source>
</evidence>
<dbReference type="InterPro" id="IPR004089">
    <property type="entry name" value="MCPsignal_dom"/>
</dbReference>